<keyword evidence="9" id="KW-0472">Membrane</keyword>
<dbReference type="InterPro" id="IPR051045">
    <property type="entry name" value="TonB-dependent_transducer"/>
</dbReference>
<dbReference type="AlphaFoldDB" id="A0A1H7A6P1"/>
<evidence type="ECO:0000256" key="9">
    <source>
        <dbReference type="ARBA" id="ARBA00023136"/>
    </source>
</evidence>
<dbReference type="PANTHER" id="PTHR33446">
    <property type="entry name" value="PROTEIN TONB-RELATED"/>
    <property type="match status" value="1"/>
</dbReference>
<evidence type="ECO:0000256" key="2">
    <source>
        <dbReference type="ARBA" id="ARBA00006555"/>
    </source>
</evidence>
<feature type="domain" description="TonB C-terminal" evidence="10">
    <location>
        <begin position="388"/>
        <end position="479"/>
    </location>
</feature>
<protein>
    <submittedName>
        <fullName evidence="11">TonB family C-terminal domain-containing protein</fullName>
    </submittedName>
</protein>
<keyword evidence="8" id="KW-1133">Transmembrane helix</keyword>
<dbReference type="Gene3D" id="3.30.1150.10">
    <property type="match status" value="2"/>
</dbReference>
<dbReference type="PANTHER" id="PTHR33446:SF2">
    <property type="entry name" value="PROTEIN TONB"/>
    <property type="match status" value="1"/>
</dbReference>
<dbReference type="GO" id="GO:0031992">
    <property type="term" value="F:energy transducer activity"/>
    <property type="evidence" value="ECO:0007669"/>
    <property type="project" value="TreeGrafter"/>
</dbReference>
<name>A0A1H7A6P1_9BACT</name>
<proteinExistence type="inferred from homology"/>
<evidence type="ECO:0000313" key="11">
    <source>
        <dbReference type="EMBL" id="SEJ56705.1"/>
    </source>
</evidence>
<dbReference type="EMBL" id="FNXY01000009">
    <property type="protein sequence ID" value="SEJ56705.1"/>
    <property type="molecule type" value="Genomic_DNA"/>
</dbReference>
<evidence type="ECO:0000313" key="12">
    <source>
        <dbReference type="Proteomes" id="UP000199532"/>
    </source>
</evidence>
<comment type="similarity">
    <text evidence="2">Belongs to the TonB family.</text>
</comment>
<organism evidence="11 12">
    <name type="scientific">Dyadobacter koreensis</name>
    <dbReference type="NCBI Taxonomy" id="408657"/>
    <lineage>
        <taxon>Bacteria</taxon>
        <taxon>Pseudomonadati</taxon>
        <taxon>Bacteroidota</taxon>
        <taxon>Cytophagia</taxon>
        <taxon>Cytophagales</taxon>
        <taxon>Spirosomataceae</taxon>
        <taxon>Dyadobacter</taxon>
    </lineage>
</organism>
<keyword evidence="3" id="KW-0813">Transport</keyword>
<evidence type="ECO:0000256" key="6">
    <source>
        <dbReference type="ARBA" id="ARBA00022692"/>
    </source>
</evidence>
<evidence type="ECO:0000256" key="4">
    <source>
        <dbReference type="ARBA" id="ARBA00022475"/>
    </source>
</evidence>
<gene>
    <name evidence="11" type="ORF">SAMN04487995_5342</name>
</gene>
<dbReference type="GO" id="GO:0055085">
    <property type="term" value="P:transmembrane transport"/>
    <property type="evidence" value="ECO:0007669"/>
    <property type="project" value="InterPro"/>
</dbReference>
<dbReference type="GO" id="GO:0015031">
    <property type="term" value="P:protein transport"/>
    <property type="evidence" value="ECO:0007669"/>
    <property type="project" value="UniProtKB-KW"/>
</dbReference>
<dbReference type="PROSITE" id="PS52015">
    <property type="entry name" value="TONB_CTD"/>
    <property type="match status" value="1"/>
</dbReference>
<accession>A0A1H7A6P1</accession>
<dbReference type="SUPFAM" id="SSF74653">
    <property type="entry name" value="TolA/TonB C-terminal domain"/>
    <property type="match status" value="2"/>
</dbReference>
<dbReference type="OrthoDB" id="9812355at2"/>
<evidence type="ECO:0000256" key="7">
    <source>
        <dbReference type="ARBA" id="ARBA00022927"/>
    </source>
</evidence>
<dbReference type="STRING" id="408657.SAMN04487995_5342"/>
<reference evidence="11 12" key="1">
    <citation type="submission" date="2016-10" db="EMBL/GenBank/DDBJ databases">
        <authorList>
            <person name="de Groot N.N."/>
        </authorList>
    </citation>
    <scope>NUCLEOTIDE SEQUENCE [LARGE SCALE GENOMIC DNA]</scope>
    <source>
        <strain evidence="11 12">DSM 19938</strain>
    </source>
</reference>
<evidence type="ECO:0000256" key="5">
    <source>
        <dbReference type="ARBA" id="ARBA00022519"/>
    </source>
</evidence>
<comment type="subcellular location">
    <subcellularLocation>
        <location evidence="1">Cell inner membrane</location>
        <topology evidence="1">Single-pass membrane protein</topology>
        <orientation evidence="1">Periplasmic side</orientation>
    </subcellularLocation>
</comment>
<dbReference type="GO" id="GO:0098797">
    <property type="term" value="C:plasma membrane protein complex"/>
    <property type="evidence" value="ECO:0007669"/>
    <property type="project" value="TreeGrafter"/>
</dbReference>
<keyword evidence="12" id="KW-1185">Reference proteome</keyword>
<dbReference type="RefSeq" id="WP_090340534.1">
    <property type="nucleotide sequence ID" value="NZ_FNXY01000009.1"/>
</dbReference>
<dbReference type="Pfam" id="PF03544">
    <property type="entry name" value="TonB_C"/>
    <property type="match status" value="1"/>
</dbReference>
<evidence type="ECO:0000256" key="3">
    <source>
        <dbReference type="ARBA" id="ARBA00022448"/>
    </source>
</evidence>
<sequence>MKKILLILLLTGYQSISQNVYRPHEVETQAIPKGGVTILNEFLQSNIQVPLKSSIKGINAKVFVKGIVETDGSMTGLGIVRGIDSLCNQEAIRVLGLYKAWQPAVVKDQKVRQAVVYHVAFVSNHKENFDTTLWSYVNYYDAKYQPTKVLKDYKYRSVTPVDEQGYLKGDISYEGLEWGKWKQINAIPFKRKELWYKVSEEPGVDSVQAYQLSAEDNHESNYAPFVTFQKDGKLLAYRQNGISGKPQITKEYYLSGMLKNVETFEDSSSTRVTWYGNGQISNVLKMHINKERYEANKVIGAWEANGKQTVKDGNGWWTYSSYADDKLVIESGAVNSGSQDGKWVGKFKDSTVYYIEEYEKGKLKEGTRFVNGEKISYKNKIIQPKFHGGTSAFYQFLGQNIRYPSDAARKGVSGKVLLSFTVCEDGSLCDYNVEKSVTKDIDEEALRVVKKMSGKWEPGEMRGQKVRVKYNLPVNFQLQ</sequence>
<keyword evidence="7" id="KW-0653">Protein transport</keyword>
<dbReference type="NCBIfam" id="TIGR01352">
    <property type="entry name" value="tonB_Cterm"/>
    <property type="match status" value="1"/>
</dbReference>
<evidence type="ECO:0000256" key="1">
    <source>
        <dbReference type="ARBA" id="ARBA00004383"/>
    </source>
</evidence>
<dbReference type="InterPro" id="IPR037682">
    <property type="entry name" value="TonB_C"/>
</dbReference>
<keyword evidence="4" id="KW-1003">Cell membrane</keyword>
<evidence type="ECO:0000259" key="10">
    <source>
        <dbReference type="PROSITE" id="PS52015"/>
    </source>
</evidence>
<evidence type="ECO:0000256" key="8">
    <source>
        <dbReference type="ARBA" id="ARBA00022989"/>
    </source>
</evidence>
<dbReference type="Proteomes" id="UP000199532">
    <property type="component" value="Unassembled WGS sequence"/>
</dbReference>
<keyword evidence="5" id="KW-0997">Cell inner membrane</keyword>
<dbReference type="InterPro" id="IPR006260">
    <property type="entry name" value="TonB/TolA_C"/>
</dbReference>
<keyword evidence="6" id="KW-0812">Transmembrane</keyword>